<protein>
    <submittedName>
        <fullName evidence="1">Uncharacterized protein</fullName>
    </submittedName>
</protein>
<dbReference type="Proteomes" id="UP001305702">
    <property type="component" value="Chromosome"/>
</dbReference>
<proteinExistence type="predicted"/>
<dbReference type="KEGG" id="paun:MJA45_22050"/>
<name>A0AA96LEQ9_9BACL</name>
<dbReference type="RefSeq" id="WP_315604051.1">
    <property type="nucleotide sequence ID" value="NZ_CP130318.1"/>
</dbReference>
<dbReference type="EMBL" id="CP130318">
    <property type="protein sequence ID" value="WNQ10277.1"/>
    <property type="molecule type" value="Genomic_DNA"/>
</dbReference>
<dbReference type="AlphaFoldDB" id="A0AA96LEQ9"/>
<sequence>MDTIVTTRTLTPSRYLLTVKHETDDNSFIGHILKLEEGEGGEGETIYTSYPKETPEEAEKAAMDYFAQLRK</sequence>
<evidence type="ECO:0000313" key="1">
    <source>
        <dbReference type="EMBL" id="WNQ10277.1"/>
    </source>
</evidence>
<accession>A0AA96LEQ9</accession>
<organism evidence="1 2">
    <name type="scientific">Paenibacillus aurantius</name>
    <dbReference type="NCBI Taxonomy" id="2918900"/>
    <lineage>
        <taxon>Bacteria</taxon>
        <taxon>Bacillati</taxon>
        <taxon>Bacillota</taxon>
        <taxon>Bacilli</taxon>
        <taxon>Bacillales</taxon>
        <taxon>Paenibacillaceae</taxon>
        <taxon>Paenibacillus</taxon>
    </lineage>
</organism>
<gene>
    <name evidence="1" type="ORF">MJA45_22050</name>
</gene>
<evidence type="ECO:0000313" key="2">
    <source>
        <dbReference type="Proteomes" id="UP001305702"/>
    </source>
</evidence>
<keyword evidence="2" id="KW-1185">Reference proteome</keyword>
<reference evidence="1 2" key="1">
    <citation type="submission" date="2022-02" db="EMBL/GenBank/DDBJ databases">
        <title>Paenibacillus sp. MBLB1776 Whole Genome Shotgun Sequencing.</title>
        <authorList>
            <person name="Hwang C.Y."/>
            <person name="Cho E.-S."/>
            <person name="Seo M.-J."/>
        </authorList>
    </citation>
    <scope>NUCLEOTIDE SEQUENCE [LARGE SCALE GENOMIC DNA]</scope>
    <source>
        <strain evidence="1 2">MBLB1776</strain>
    </source>
</reference>